<dbReference type="Proteomes" id="UP000515163">
    <property type="component" value="Unplaced"/>
</dbReference>
<keyword evidence="5 6" id="KW-0378">Hydrolase</keyword>
<comment type="catalytic activity">
    <reaction evidence="1 6">
        <text>a phosphate monoester + H2O = an alcohol + phosphate</text>
        <dbReference type="Rhea" id="RHEA:15017"/>
        <dbReference type="ChEBI" id="CHEBI:15377"/>
        <dbReference type="ChEBI" id="CHEBI:30879"/>
        <dbReference type="ChEBI" id="CHEBI:43474"/>
        <dbReference type="ChEBI" id="CHEBI:67140"/>
        <dbReference type="EC" id="3.1.3.2"/>
    </reaction>
</comment>
<protein>
    <recommendedName>
        <fullName evidence="3 6">Tartrate-resistant acid phosphatase type 5</fullName>
        <ecNumber evidence="2 6">3.1.3.2</ecNumber>
    </recommendedName>
</protein>
<evidence type="ECO:0000256" key="3">
    <source>
        <dbReference type="ARBA" id="ARBA00015822"/>
    </source>
</evidence>
<feature type="binding site" evidence="7">
    <location>
        <position position="79"/>
    </location>
    <ligand>
        <name>Fe cation</name>
        <dbReference type="ChEBI" id="CHEBI:24875"/>
        <label>1</label>
    </ligand>
</feature>
<feature type="binding site" evidence="7">
    <location>
        <position position="246"/>
    </location>
    <ligand>
        <name>Fe cation</name>
        <dbReference type="ChEBI" id="CHEBI:24875"/>
        <label>2</label>
    </ligand>
</feature>
<evidence type="ECO:0000256" key="4">
    <source>
        <dbReference type="ARBA" id="ARBA00022729"/>
    </source>
</evidence>
<dbReference type="InterPro" id="IPR051558">
    <property type="entry name" value="Metallophosphoesterase_PAP"/>
</dbReference>
<feature type="glycosylation site" description="N-linked (GlcNAc...) asparagine" evidence="9">
    <location>
        <position position="120"/>
    </location>
</feature>
<feature type="binding site" evidence="7">
    <location>
        <position position="76"/>
    </location>
    <ligand>
        <name>Fe cation</name>
        <dbReference type="ChEBI" id="CHEBI:24875"/>
        <label>2</label>
    </ligand>
</feature>
<dbReference type="PANTHER" id="PTHR10161">
    <property type="entry name" value="TARTRATE-RESISTANT ACID PHOSPHATASE TYPE 5"/>
    <property type="match status" value="1"/>
</dbReference>
<proteinExistence type="predicted"/>
<dbReference type="GO" id="GO:0003993">
    <property type="term" value="F:acid phosphatase activity"/>
    <property type="evidence" value="ECO:0007669"/>
    <property type="project" value="UniProtKB-UniRule"/>
</dbReference>
<organism evidence="12 13">
    <name type="scientific">Actinia tenebrosa</name>
    <name type="common">Australian red waratah sea anemone</name>
    <dbReference type="NCBI Taxonomy" id="6105"/>
    <lineage>
        <taxon>Eukaryota</taxon>
        <taxon>Metazoa</taxon>
        <taxon>Cnidaria</taxon>
        <taxon>Anthozoa</taxon>
        <taxon>Hexacorallia</taxon>
        <taxon>Actiniaria</taxon>
        <taxon>Actiniidae</taxon>
        <taxon>Actinia</taxon>
    </lineage>
</organism>
<feature type="binding site" evidence="7">
    <location>
        <position position="248"/>
    </location>
    <ligand>
        <name>Fe cation</name>
        <dbReference type="ChEBI" id="CHEBI:24875"/>
        <label>1</label>
    </ligand>
</feature>
<evidence type="ECO:0000256" key="9">
    <source>
        <dbReference type="PIRSR" id="PIRSR000898-3"/>
    </source>
</evidence>
<evidence type="ECO:0000256" key="10">
    <source>
        <dbReference type="SAM" id="SignalP"/>
    </source>
</evidence>
<dbReference type="SUPFAM" id="SSF56300">
    <property type="entry name" value="Metallo-dependent phosphatases"/>
    <property type="match status" value="1"/>
</dbReference>
<dbReference type="RefSeq" id="XP_031550025.1">
    <property type="nucleotide sequence ID" value="XM_031694165.1"/>
</dbReference>
<reference evidence="13" key="1">
    <citation type="submission" date="2025-08" db="UniProtKB">
        <authorList>
            <consortium name="RefSeq"/>
        </authorList>
    </citation>
    <scope>IDENTIFICATION</scope>
    <source>
        <tissue evidence="13">Tentacle</tissue>
    </source>
</reference>
<keyword evidence="6 7" id="KW-0408">Iron</keyword>
<feature type="binding site" evidence="7">
    <location>
        <position position="38"/>
    </location>
    <ligand>
        <name>Fe cation</name>
        <dbReference type="ChEBI" id="CHEBI:24875"/>
        <label>1</label>
    </ligand>
</feature>
<evidence type="ECO:0000256" key="1">
    <source>
        <dbReference type="ARBA" id="ARBA00000032"/>
    </source>
</evidence>
<accession>A0A6P8HBZ7</accession>
<feature type="binding site" evidence="7">
    <location>
        <position position="114"/>
    </location>
    <ligand>
        <name>Fe cation</name>
        <dbReference type="ChEBI" id="CHEBI:24875"/>
        <label>2</label>
    </ligand>
</feature>
<evidence type="ECO:0000313" key="12">
    <source>
        <dbReference type="Proteomes" id="UP000515163"/>
    </source>
</evidence>
<keyword evidence="8" id="KW-1015">Disulfide bond</keyword>
<evidence type="ECO:0000256" key="6">
    <source>
        <dbReference type="PIRNR" id="PIRNR000898"/>
    </source>
</evidence>
<evidence type="ECO:0000256" key="7">
    <source>
        <dbReference type="PIRSR" id="PIRSR000898-1"/>
    </source>
</evidence>
<dbReference type="KEGG" id="aten:116287485"/>
<dbReference type="Pfam" id="PF00149">
    <property type="entry name" value="Metallophos"/>
    <property type="match status" value="1"/>
</dbReference>
<keyword evidence="4 10" id="KW-0732">Signal</keyword>
<dbReference type="AlphaFoldDB" id="A0A6P8HBZ7"/>
<comment type="cofactor">
    <cofactor evidence="7">
        <name>Fe cation</name>
        <dbReference type="ChEBI" id="CHEBI:24875"/>
    </cofactor>
    <text evidence="7">Binds 2 iron ions per subunit.</text>
</comment>
<dbReference type="InterPro" id="IPR004843">
    <property type="entry name" value="Calcineurin-like_PHP"/>
</dbReference>
<evidence type="ECO:0000313" key="13">
    <source>
        <dbReference type="RefSeq" id="XP_031550025.1"/>
    </source>
</evidence>
<dbReference type="GO" id="GO:0046872">
    <property type="term" value="F:metal ion binding"/>
    <property type="evidence" value="ECO:0007669"/>
    <property type="project" value="UniProtKB-KW"/>
</dbReference>
<feature type="binding site" evidence="7">
    <location>
        <position position="211"/>
    </location>
    <ligand>
        <name>Fe cation</name>
        <dbReference type="ChEBI" id="CHEBI:24875"/>
        <label>2</label>
    </ligand>
</feature>
<evidence type="ECO:0000256" key="5">
    <source>
        <dbReference type="ARBA" id="ARBA00022801"/>
    </source>
</evidence>
<dbReference type="PANTHER" id="PTHR10161:SF14">
    <property type="entry name" value="TARTRATE-RESISTANT ACID PHOSPHATASE TYPE 5"/>
    <property type="match status" value="1"/>
</dbReference>
<dbReference type="Gene3D" id="3.60.21.10">
    <property type="match status" value="1"/>
</dbReference>
<evidence type="ECO:0000256" key="8">
    <source>
        <dbReference type="PIRSR" id="PIRSR000898-2"/>
    </source>
</evidence>
<feature type="domain" description="Calcineurin-like phosphoesterase" evidence="11">
    <location>
        <begin position="32"/>
        <end position="249"/>
    </location>
</feature>
<feature type="chain" id="PRO_5027948060" description="Tartrate-resistant acid phosphatase type 5" evidence="10">
    <location>
        <begin position="22"/>
        <end position="336"/>
    </location>
</feature>
<dbReference type="InterPro" id="IPR029052">
    <property type="entry name" value="Metallo-depent_PP-like"/>
</dbReference>
<dbReference type="GlyCosmos" id="A0A6P8HBZ7">
    <property type="glycosylation" value="1 site, No reported glycans"/>
</dbReference>
<dbReference type="EC" id="3.1.3.2" evidence="2 6"/>
<keyword evidence="12" id="KW-1185">Reference proteome</keyword>
<dbReference type="OrthoDB" id="411211at2759"/>
<keyword evidence="7" id="KW-0479">Metal-binding</keyword>
<feature type="binding site" evidence="7">
    <location>
        <position position="76"/>
    </location>
    <ligand>
        <name>Fe cation</name>
        <dbReference type="ChEBI" id="CHEBI:24875"/>
        <label>1</label>
    </ligand>
</feature>
<feature type="disulfide bond" evidence="8">
    <location>
        <begin position="165"/>
        <end position="225"/>
    </location>
</feature>
<feature type="signal peptide" evidence="10">
    <location>
        <begin position="1"/>
        <end position="21"/>
    </location>
</feature>
<gene>
    <name evidence="13" type="primary">LOC116287485</name>
</gene>
<dbReference type="CDD" id="cd07378">
    <property type="entry name" value="MPP_ACP5"/>
    <property type="match status" value="1"/>
</dbReference>
<sequence length="336" mass="38211">MSTIKSTMFFWFWGFIALVHGFSTSVKRDQLNFIVLGDWGGLNFFPYKTPIESAVAKQMSKTSEQLGAQFIVALGDNFYFSGVKNVNDKRFEETFENVFSSKSLQIPWYFCAGNHDHYGNASAQIAYSQKSNRWNFPYYYYTKDWTIPGTDKKLQLVMIDTVLLCGNTVHDFLGGNNAQGPDSIDDAEVQWSWLEKTLKSSQAQYLLVGGHFPVWSIAEHGPTQCLVERLKPLLEKYDVTAYLSGHDHNLQHIKDPKSSVDYFVSGSGAYVANKTDHKDDIPALSLQFYWANPYSYGGFATIQASPSSMLLTFIDAEGRQLYTRALHSREYKHNIH</sequence>
<evidence type="ECO:0000259" key="11">
    <source>
        <dbReference type="Pfam" id="PF00149"/>
    </source>
</evidence>
<evidence type="ECO:0000256" key="2">
    <source>
        <dbReference type="ARBA" id="ARBA00012646"/>
    </source>
</evidence>
<name>A0A6P8HBZ7_ACTTE</name>
<dbReference type="InterPro" id="IPR024927">
    <property type="entry name" value="Acid_PPase"/>
</dbReference>
<dbReference type="FunCoup" id="A0A6P8HBZ7">
    <property type="interactions" value="263"/>
</dbReference>
<dbReference type="GeneID" id="116287485"/>
<dbReference type="InParanoid" id="A0A6P8HBZ7"/>
<dbReference type="PIRSF" id="PIRSF000898">
    <property type="entry name" value="Acid_Ptase_5"/>
    <property type="match status" value="1"/>
</dbReference>
<dbReference type="FunFam" id="3.60.21.10:FF:000062">
    <property type="entry name" value="Tartrate-resistant acid phosphatase type 5"/>
    <property type="match status" value="1"/>
</dbReference>